<sequence>MAQLHQTSRVWWEIHLILDGRQGLAQSFNNQVNASLGPTTVSPT</sequence>
<dbReference type="KEGG" id="ppx:T1E_1743"/>
<dbReference type="EMBL" id="CP003734">
    <property type="protein sequence ID" value="AFO47591.1"/>
    <property type="molecule type" value="Genomic_DNA"/>
</dbReference>
<evidence type="ECO:0000313" key="2">
    <source>
        <dbReference type="Proteomes" id="UP000006503"/>
    </source>
</evidence>
<dbReference type="HOGENOM" id="CLU_3220897_0_0_6"/>
<organism evidence="1 2">
    <name type="scientific">Pseudomonas putida (strain DOT-T1E)</name>
    <dbReference type="NCBI Taxonomy" id="1196325"/>
    <lineage>
        <taxon>Bacteria</taxon>
        <taxon>Pseudomonadati</taxon>
        <taxon>Pseudomonadota</taxon>
        <taxon>Gammaproteobacteria</taxon>
        <taxon>Pseudomonadales</taxon>
        <taxon>Pseudomonadaceae</taxon>
        <taxon>Pseudomonas</taxon>
    </lineage>
</organism>
<accession>I7C3D9</accession>
<dbReference type="AlphaFoldDB" id="I7C3D9"/>
<dbReference type="PATRIC" id="fig|1196325.3.peg.1733"/>
<gene>
    <name evidence="1" type="ordered locus">T1E_1743</name>
</gene>
<dbReference type="Proteomes" id="UP000006503">
    <property type="component" value="Chromosome"/>
</dbReference>
<protein>
    <submittedName>
        <fullName evidence="1">Uncharacterized protein</fullName>
    </submittedName>
</protein>
<name>I7C3D9_PSEPT</name>
<evidence type="ECO:0000313" key="1">
    <source>
        <dbReference type="EMBL" id="AFO47591.1"/>
    </source>
</evidence>
<reference evidence="2" key="1">
    <citation type="journal article" date="2013" name="Microb. Biotechnol.">
        <title>Metabolic potential of the organic-solvent tolerant Pseudomonas putida DOT-T1E deduced from its annotated genome.</title>
        <authorList>
            <person name="Udaondo Z."/>
            <person name="Molina L."/>
            <person name="Daniels C."/>
            <person name="Gomez M.J."/>
            <person name="Molina-Henares M.A."/>
            <person name="Matilla M.A."/>
            <person name="Roca A."/>
            <person name="Fernandez M."/>
            <person name="Duque E."/>
            <person name="Segura A."/>
            <person name="Ramos J.L."/>
        </authorList>
    </citation>
    <scope>NUCLEOTIDE SEQUENCE [LARGE SCALE GENOMIC DNA]</scope>
    <source>
        <strain evidence="2">DOT-T1E</strain>
    </source>
</reference>
<proteinExistence type="predicted"/>